<keyword evidence="5" id="KW-0411">Iron-sulfur</keyword>
<keyword evidence="3" id="KW-0560">Oxidoreductase</keyword>
<evidence type="ECO:0000313" key="8">
    <source>
        <dbReference type="EMBL" id="SHM19597.1"/>
    </source>
</evidence>
<dbReference type="InterPro" id="IPR045220">
    <property type="entry name" value="FRHB/FDHB/HCAR-like"/>
</dbReference>
<dbReference type="Pfam" id="PF04422">
    <property type="entry name" value="FrhB_FdhB_N"/>
    <property type="match status" value="1"/>
</dbReference>
<name>A0A1M7GUR1_9FLAO</name>
<reference evidence="9" key="1">
    <citation type="submission" date="2016-11" db="EMBL/GenBank/DDBJ databases">
        <authorList>
            <person name="Varghese N."/>
            <person name="Submissions S."/>
        </authorList>
    </citation>
    <scope>NUCLEOTIDE SEQUENCE [LARGE SCALE GENOMIC DNA]</scope>
    <source>
        <strain evidence="9">DSM 1811</strain>
    </source>
</reference>
<accession>A0A1M7GUR1</accession>
<feature type="domain" description="Coenzyme F420 hydrogenase/dehydrogenase beta subunit C-terminal" evidence="7">
    <location>
        <begin position="189"/>
        <end position="355"/>
    </location>
</feature>
<dbReference type="AlphaFoldDB" id="A0A1M7GUR1"/>
<dbReference type="InterPro" id="IPR007525">
    <property type="entry name" value="FrhB_FdhB_C"/>
</dbReference>
<keyword evidence="2" id="KW-0479">Metal-binding</keyword>
<protein>
    <submittedName>
        <fullName evidence="8">Coenzyme F420-reducing hydrogenase, beta subunit</fullName>
    </submittedName>
</protein>
<comment type="cofactor">
    <cofactor evidence="1">
        <name>FAD</name>
        <dbReference type="ChEBI" id="CHEBI:57692"/>
    </cofactor>
</comment>
<dbReference type="STRING" id="29534.SAMN05444366_2683"/>
<dbReference type="Pfam" id="PF04432">
    <property type="entry name" value="FrhB_FdhB_C"/>
    <property type="match status" value="1"/>
</dbReference>
<dbReference type="GO" id="GO:0046872">
    <property type="term" value="F:metal ion binding"/>
    <property type="evidence" value="ECO:0007669"/>
    <property type="project" value="UniProtKB-KW"/>
</dbReference>
<evidence type="ECO:0000259" key="7">
    <source>
        <dbReference type="Pfam" id="PF04432"/>
    </source>
</evidence>
<dbReference type="GO" id="GO:0052592">
    <property type="term" value="F:oxidoreductase activity, acting on CH or CH2 groups, with an iron-sulfur protein as acceptor"/>
    <property type="evidence" value="ECO:0007669"/>
    <property type="project" value="TreeGrafter"/>
</dbReference>
<evidence type="ECO:0000313" key="9">
    <source>
        <dbReference type="Proteomes" id="UP000184121"/>
    </source>
</evidence>
<keyword evidence="4" id="KW-0408">Iron</keyword>
<dbReference type="GO" id="GO:0051536">
    <property type="term" value="F:iron-sulfur cluster binding"/>
    <property type="evidence" value="ECO:0007669"/>
    <property type="project" value="UniProtKB-KW"/>
</dbReference>
<keyword evidence="9" id="KW-1185">Reference proteome</keyword>
<feature type="domain" description="Coenzyme F420 hydrogenase/dehydrogenase beta subunit N-terminal" evidence="6">
    <location>
        <begin position="109"/>
        <end position="179"/>
    </location>
</feature>
<dbReference type="InterPro" id="IPR007516">
    <property type="entry name" value="Co_F420_Hydgase/DH_bsu_N"/>
</dbReference>
<gene>
    <name evidence="8" type="ORF">SAMN05444366_2683</name>
</gene>
<evidence type="ECO:0000256" key="1">
    <source>
        <dbReference type="ARBA" id="ARBA00001974"/>
    </source>
</evidence>
<evidence type="ECO:0000256" key="2">
    <source>
        <dbReference type="ARBA" id="ARBA00022723"/>
    </source>
</evidence>
<dbReference type="PANTHER" id="PTHR31332">
    <property type="entry name" value="7-HYDROXYMETHYL CHLOROPHYLL A REDUCTASE, CHLOROPLASTIC"/>
    <property type="match status" value="1"/>
</dbReference>
<sequence>MKDFLSLILSQKKKMNQKYSVLDVVKQDLCTGCGVCVSESKSTLKMGWDKYGFLVPQKIDAFINYESIKVCPFNPYPDEEVCDEDKLAVTFLKDASNYGPHIGRFENTYVGFANEYRETSSSGGIATYIFKQLLEDKIVDHLFIVKEVEGSYKYQFFSDVNDIIKISKTRYIPVTLEELFNIINQVEGKIGVSGVACFIKAIRLKQHYNPQLKEKIPFLVGIICGGLKSRFFTDFLAKKAGIISNYSNQEYRIKDVKSTSSNYSFGAYDSENEFHQMKMSTVGDMWGTGLFKSNACDFCSDVLTELADISLGDAWLDEYKLDGLGNSIVISRSKKADYIIQEGIYKRELNLQILDESLIIKSQKSSFIHRQDALKFRVDVFSRKRKLIPFVRKRIFKEIDLITKIIQILRMKTRKKSLIIWKNYQSSILFDEKMSNHLFTLKMMTKVSHKVRALKAKFRI</sequence>
<dbReference type="OrthoDB" id="9813230at2"/>
<evidence type="ECO:0000256" key="5">
    <source>
        <dbReference type="ARBA" id="ARBA00023014"/>
    </source>
</evidence>
<proteinExistence type="predicted"/>
<evidence type="ECO:0000256" key="3">
    <source>
        <dbReference type="ARBA" id="ARBA00023002"/>
    </source>
</evidence>
<dbReference type="PANTHER" id="PTHR31332:SF6">
    <property type="entry name" value="FORMATE DEHYDROGENASE SUBUNIT BETA"/>
    <property type="match status" value="1"/>
</dbReference>
<dbReference type="EMBL" id="FRBY01000003">
    <property type="protein sequence ID" value="SHM19597.1"/>
    <property type="molecule type" value="Genomic_DNA"/>
</dbReference>
<dbReference type="Proteomes" id="UP000184121">
    <property type="component" value="Unassembled WGS sequence"/>
</dbReference>
<evidence type="ECO:0000256" key="4">
    <source>
        <dbReference type="ARBA" id="ARBA00023004"/>
    </source>
</evidence>
<evidence type="ECO:0000259" key="6">
    <source>
        <dbReference type="Pfam" id="PF04422"/>
    </source>
</evidence>
<organism evidence="8 9">
    <name type="scientific">Flavobacterium saccharophilum</name>
    <dbReference type="NCBI Taxonomy" id="29534"/>
    <lineage>
        <taxon>Bacteria</taxon>
        <taxon>Pseudomonadati</taxon>
        <taxon>Bacteroidota</taxon>
        <taxon>Flavobacteriia</taxon>
        <taxon>Flavobacteriales</taxon>
        <taxon>Flavobacteriaceae</taxon>
        <taxon>Flavobacterium</taxon>
    </lineage>
</organism>